<keyword evidence="2" id="KW-1185">Reference proteome</keyword>
<proteinExistence type="predicted"/>
<evidence type="ECO:0000313" key="1">
    <source>
        <dbReference type="EMBL" id="CRG89650.1"/>
    </source>
</evidence>
<name>A0A0U1M3P8_TALIS</name>
<reference evidence="1 2" key="1">
    <citation type="submission" date="2015-04" db="EMBL/GenBank/DDBJ databases">
        <authorList>
            <person name="Syromyatnikov M.Y."/>
            <person name="Popov V.N."/>
        </authorList>
    </citation>
    <scope>NUCLEOTIDE SEQUENCE [LARGE SCALE GENOMIC DNA]</scope>
    <source>
        <strain evidence="1">WF-38-12</strain>
    </source>
</reference>
<dbReference type="OrthoDB" id="4356994at2759"/>
<accession>A0A0U1M3P8</accession>
<sequence length="268" mass="29883">MGSSIPCELSGSCGFDSFDWETLGNGDVRSFPVELWNDTEIASMPLDAQLASPVSLSQSCKCDEEVSGTVRNLSRAEMSHGTIQMLRAGISLTERLLTCPICYDVSKPPRVTVQNVLLIGHLMFEITSGYQKYLGWLKTHCAELDLRNEREPVYLDSGFGIPSELLNLQISGDKFKELVMHGILQTDAERLLMFGEKFAQRQRNRHIVGHEACSGDSQGRCRKKENHGADHDPLDLCPQNPLASKLWPCFRIVDEVRGMIKEVVDAVV</sequence>
<dbReference type="AlphaFoldDB" id="A0A0U1M3P8"/>
<dbReference type="EMBL" id="CVMT01000006">
    <property type="protein sequence ID" value="CRG89650.1"/>
    <property type="molecule type" value="Genomic_DNA"/>
</dbReference>
<gene>
    <name evidence="1" type="ORF">PISL3812_06689</name>
</gene>
<evidence type="ECO:0000313" key="2">
    <source>
        <dbReference type="Proteomes" id="UP000054383"/>
    </source>
</evidence>
<organism evidence="1 2">
    <name type="scientific">Talaromyces islandicus</name>
    <name type="common">Penicillium islandicum</name>
    <dbReference type="NCBI Taxonomy" id="28573"/>
    <lineage>
        <taxon>Eukaryota</taxon>
        <taxon>Fungi</taxon>
        <taxon>Dikarya</taxon>
        <taxon>Ascomycota</taxon>
        <taxon>Pezizomycotina</taxon>
        <taxon>Eurotiomycetes</taxon>
        <taxon>Eurotiomycetidae</taxon>
        <taxon>Eurotiales</taxon>
        <taxon>Trichocomaceae</taxon>
        <taxon>Talaromyces</taxon>
        <taxon>Talaromyces sect. Islandici</taxon>
    </lineage>
</organism>
<protein>
    <submittedName>
        <fullName evidence="1">Uncharacterized protein</fullName>
    </submittedName>
</protein>
<dbReference type="OMA" id="VPCFRIV"/>
<dbReference type="Proteomes" id="UP000054383">
    <property type="component" value="Unassembled WGS sequence"/>
</dbReference>